<accession>A0A9J7IRV8</accession>
<keyword evidence="7" id="KW-1185">Reference proteome</keyword>
<dbReference type="KEGG" id="sliu:111355734"/>
<dbReference type="GO" id="GO:0005635">
    <property type="term" value="C:nuclear envelope"/>
    <property type="evidence" value="ECO:0007669"/>
    <property type="project" value="TreeGrafter"/>
</dbReference>
<feature type="transmembrane region" description="Helical" evidence="5">
    <location>
        <begin position="20"/>
        <end position="41"/>
    </location>
</feature>
<feature type="transmembrane region" description="Helical" evidence="5">
    <location>
        <begin position="242"/>
        <end position="260"/>
    </location>
</feature>
<dbReference type="InterPro" id="IPR036259">
    <property type="entry name" value="MFS_trans_sf"/>
</dbReference>
<dbReference type="RefSeq" id="XP_022825553.1">
    <property type="nucleotide sequence ID" value="XM_022969785.1"/>
</dbReference>
<name>A0A9J7IRV8_SPOLT</name>
<feature type="transmembrane region" description="Helical" evidence="5">
    <location>
        <begin position="53"/>
        <end position="73"/>
    </location>
</feature>
<feature type="transmembrane region" description="Helical" evidence="5">
    <location>
        <begin position="85"/>
        <end position="116"/>
    </location>
</feature>
<dbReference type="GO" id="GO:0016020">
    <property type="term" value="C:membrane"/>
    <property type="evidence" value="ECO:0007669"/>
    <property type="project" value="UniProtKB-SubCell"/>
</dbReference>
<evidence type="ECO:0000256" key="2">
    <source>
        <dbReference type="ARBA" id="ARBA00022692"/>
    </source>
</evidence>
<dbReference type="InterPro" id="IPR011701">
    <property type="entry name" value="MFS"/>
</dbReference>
<evidence type="ECO:0000313" key="7">
    <source>
        <dbReference type="Proteomes" id="UP000301870"/>
    </source>
</evidence>
<keyword evidence="4 5" id="KW-0472">Membrane</keyword>
<dbReference type="GeneID" id="111355734"/>
<dbReference type="Gene3D" id="1.20.1250.20">
    <property type="entry name" value="MFS general substrate transporter like domains"/>
    <property type="match status" value="1"/>
</dbReference>
<evidence type="ECO:0000259" key="6">
    <source>
        <dbReference type="PROSITE" id="PS50850"/>
    </source>
</evidence>
<dbReference type="PANTHER" id="PTHR24002">
    <property type="entry name" value="SOLUTE CARRIER FAMILY 22 MEMBER 18"/>
    <property type="match status" value="1"/>
</dbReference>
<feature type="transmembrane region" description="Helical" evidence="5">
    <location>
        <begin position="395"/>
        <end position="418"/>
    </location>
</feature>
<dbReference type="SUPFAM" id="SSF103473">
    <property type="entry name" value="MFS general substrate transporter"/>
    <property type="match status" value="1"/>
</dbReference>
<evidence type="ECO:0000256" key="3">
    <source>
        <dbReference type="ARBA" id="ARBA00022989"/>
    </source>
</evidence>
<dbReference type="GO" id="GO:0022857">
    <property type="term" value="F:transmembrane transporter activity"/>
    <property type="evidence" value="ECO:0007669"/>
    <property type="project" value="InterPro"/>
</dbReference>
<keyword evidence="2 5" id="KW-0812">Transmembrane</keyword>
<sequence length="427" mass="46712">MGKCLLFCITFIESKMSFAIYLIQAVAFLDLLAVGLIVPLVAGHVRDMGGNHVYVGLLGSVYAGFQLGSGPLIGSLSDLKGRKNILIMTLLLCGIAYTVMGFTSSIFVIMVIRAVLGLFKQTQMLTKALVPDYEKNEQRQAEIYGKMAAISGAGITLGPVIGGHIAEDHPESGFLLVAVIVGICFAINSGLVYFLPKIDSKMPKKKAANKTKGGTQPSLLVTLYSSVRQSIVELFHIDWIKYWDIFMFKALIGFAMGVYYSNYSLFLKTEYELSPKYIGYVISFQGVIGSLSSFFIGYINSFYLHDKDYSIRNMHVFFVTSLSLLGLALSFNVLVYAFWLIPLAIGNAIGRLVTLEMVLKRSDGDHRGTLIGASNSVRSLTGVVAPMVSGVIGEYYGVSYVIYASLCSTTLGLVLSYMRKIKLTKTD</sequence>
<dbReference type="AlphaFoldDB" id="A0A9J7IRV8"/>
<dbReference type="InterPro" id="IPR001958">
    <property type="entry name" value="Tet-R_TetA/multi-R_MdtG-like"/>
</dbReference>
<evidence type="ECO:0000256" key="5">
    <source>
        <dbReference type="SAM" id="Phobius"/>
    </source>
</evidence>
<dbReference type="CDD" id="cd17390">
    <property type="entry name" value="MFS_MFSD9"/>
    <property type="match status" value="1"/>
</dbReference>
<dbReference type="PRINTS" id="PR01035">
    <property type="entry name" value="TCRTETA"/>
</dbReference>
<evidence type="ECO:0000256" key="4">
    <source>
        <dbReference type="ARBA" id="ARBA00023136"/>
    </source>
</evidence>
<dbReference type="PROSITE" id="PS50850">
    <property type="entry name" value="MFS"/>
    <property type="match status" value="1"/>
</dbReference>
<proteinExistence type="predicted"/>
<evidence type="ECO:0000256" key="1">
    <source>
        <dbReference type="ARBA" id="ARBA00004141"/>
    </source>
</evidence>
<dbReference type="Proteomes" id="UP000301870">
    <property type="component" value="Chromosome 21"/>
</dbReference>
<evidence type="ECO:0000313" key="8">
    <source>
        <dbReference type="RefSeq" id="XP_022825553.1"/>
    </source>
</evidence>
<feature type="transmembrane region" description="Helical" evidence="5">
    <location>
        <begin position="316"/>
        <end position="341"/>
    </location>
</feature>
<dbReference type="Pfam" id="PF07690">
    <property type="entry name" value="MFS_1"/>
    <property type="match status" value="1"/>
</dbReference>
<reference evidence="8" key="1">
    <citation type="submission" date="2025-08" db="UniProtKB">
        <authorList>
            <consortium name="RefSeq"/>
        </authorList>
    </citation>
    <scope>IDENTIFICATION</scope>
    <source>
        <strain evidence="8">Ishihara</strain>
        <tissue evidence="8">Whole body</tissue>
    </source>
</reference>
<dbReference type="InterPro" id="IPR020846">
    <property type="entry name" value="MFS_dom"/>
</dbReference>
<protein>
    <submittedName>
        <fullName evidence="8">Major facilitator superfamily domain-containing protein 9-like</fullName>
    </submittedName>
</protein>
<comment type="subcellular location">
    <subcellularLocation>
        <location evidence="1">Membrane</location>
        <topology evidence="1">Multi-pass membrane protein</topology>
    </subcellularLocation>
</comment>
<gene>
    <name evidence="8" type="primary">LOC111355734</name>
</gene>
<feature type="transmembrane region" description="Helical" evidence="5">
    <location>
        <begin position="174"/>
        <end position="195"/>
    </location>
</feature>
<dbReference type="OrthoDB" id="440553at2759"/>
<feature type="transmembrane region" description="Helical" evidence="5">
    <location>
        <begin position="280"/>
        <end position="304"/>
    </location>
</feature>
<feature type="domain" description="Major facilitator superfamily (MFS) profile" evidence="6">
    <location>
        <begin position="19"/>
        <end position="422"/>
    </location>
</feature>
<keyword evidence="3 5" id="KW-1133">Transmembrane helix</keyword>
<organism evidence="7 8">
    <name type="scientific">Spodoptera litura</name>
    <name type="common">Asian cotton leafworm</name>
    <dbReference type="NCBI Taxonomy" id="69820"/>
    <lineage>
        <taxon>Eukaryota</taxon>
        <taxon>Metazoa</taxon>
        <taxon>Ecdysozoa</taxon>
        <taxon>Arthropoda</taxon>
        <taxon>Hexapoda</taxon>
        <taxon>Insecta</taxon>
        <taxon>Pterygota</taxon>
        <taxon>Neoptera</taxon>
        <taxon>Endopterygota</taxon>
        <taxon>Lepidoptera</taxon>
        <taxon>Glossata</taxon>
        <taxon>Ditrysia</taxon>
        <taxon>Noctuoidea</taxon>
        <taxon>Noctuidae</taxon>
        <taxon>Amphipyrinae</taxon>
        <taxon>Spodoptera</taxon>
    </lineage>
</organism>
<dbReference type="PANTHER" id="PTHR24002:SF3">
    <property type="entry name" value="SOLUTE CARRIER FAMILY 22 MEMBER 18"/>
    <property type="match status" value="1"/>
</dbReference>